<dbReference type="Proteomes" id="UP000240728">
    <property type="component" value="Unassembled WGS sequence"/>
</dbReference>
<name>A0AAX0Z041_9GAMM</name>
<dbReference type="EMBL" id="PYOZ01000002">
    <property type="protein sequence ID" value="PSX46402.1"/>
    <property type="molecule type" value="Genomic_DNA"/>
</dbReference>
<evidence type="ECO:0000313" key="2">
    <source>
        <dbReference type="Proteomes" id="UP000240728"/>
    </source>
</evidence>
<protein>
    <submittedName>
        <fullName evidence="1">Uncharacterized protein</fullName>
    </submittedName>
</protein>
<keyword evidence="2" id="KW-1185">Reference proteome</keyword>
<comment type="caution">
    <text evidence="1">The sequence shown here is derived from an EMBL/GenBank/DDBJ whole genome shotgun (WGS) entry which is preliminary data.</text>
</comment>
<reference evidence="1 2" key="1">
    <citation type="submission" date="2018-01" db="EMBL/GenBank/DDBJ databases">
        <title>Whole genome sequencing of Histamine producing bacteria.</title>
        <authorList>
            <person name="Butler K."/>
        </authorList>
    </citation>
    <scope>NUCLEOTIDE SEQUENCE [LARGE SCALE GENOMIC DNA]</scope>
    <source>
        <strain evidence="1 2">A1-4</strain>
    </source>
</reference>
<dbReference type="AlphaFoldDB" id="A0AAX0Z041"/>
<organism evidence="1 2">
    <name type="scientific">Photobacterium kishitanii</name>
    <dbReference type="NCBI Taxonomy" id="318456"/>
    <lineage>
        <taxon>Bacteria</taxon>
        <taxon>Pseudomonadati</taxon>
        <taxon>Pseudomonadota</taxon>
        <taxon>Gammaproteobacteria</taxon>
        <taxon>Vibrionales</taxon>
        <taxon>Vibrionaceae</taxon>
        <taxon>Photobacterium</taxon>
    </lineage>
</organism>
<sequence length="115" mass="13451">MTHFMYEDKENRASTLPNLYIVFMCKRNNEGMKIIKIGLIVKTILSLHDENLILEINKICLTNQALTSIVNDKNITFSLKKIAIEGITNLTEYEYLQIIAQQYLYITSQQYFKHS</sequence>
<accession>A0AAX0Z041</accession>
<proteinExistence type="predicted"/>
<gene>
    <name evidence="1" type="ORF">C0W53_05680</name>
</gene>
<evidence type="ECO:0000313" key="1">
    <source>
        <dbReference type="EMBL" id="PSX46402.1"/>
    </source>
</evidence>